<protein>
    <recommendedName>
        <fullName evidence="2">DUF1746 domain-containing protein</fullName>
    </recommendedName>
</protein>
<keyword evidence="4" id="KW-1185">Reference proteome</keyword>
<evidence type="ECO:0000259" key="2">
    <source>
        <dbReference type="Pfam" id="PF08508"/>
    </source>
</evidence>
<dbReference type="Proteomes" id="UP000054350">
    <property type="component" value="Unassembled WGS sequence"/>
</dbReference>
<dbReference type="VEuPathDB" id="FungiDB:AMAG_09803"/>
<sequence>MTPDDTYTSLLALHQSLLYVLRVLFVESYLQDATLLLLVVRWTLCHVFCIVVPSRDMKGVLASITFINLAVMLLHFFSGRGPSDSADPLMRKSLVINFLAAELPSRGYLVFLDIVILGLQYMLALVSHFRAMNRSTSHDDELVFAVTRHDVADLAKGRPLAASDDLPV</sequence>
<dbReference type="OrthoDB" id="5521620at2759"/>
<feature type="transmembrane region" description="Helical" evidence="1">
    <location>
        <begin position="33"/>
        <end position="52"/>
    </location>
</feature>
<dbReference type="InterPro" id="IPR013715">
    <property type="entry name" value="DUF1746"/>
</dbReference>
<dbReference type="Pfam" id="PF08508">
    <property type="entry name" value="DUF1746"/>
    <property type="match status" value="1"/>
</dbReference>
<name>A0A0L0STI3_ALLM3</name>
<gene>
    <name evidence="3" type="ORF">AMAG_09803</name>
</gene>
<reference evidence="4" key="2">
    <citation type="submission" date="2009-11" db="EMBL/GenBank/DDBJ databases">
        <title>The Genome Sequence of Allomyces macrogynus strain ATCC 38327.</title>
        <authorList>
            <consortium name="The Broad Institute Genome Sequencing Platform"/>
            <person name="Russ C."/>
            <person name="Cuomo C."/>
            <person name="Shea T."/>
            <person name="Young S.K."/>
            <person name="Zeng Q."/>
            <person name="Koehrsen M."/>
            <person name="Haas B."/>
            <person name="Borodovsky M."/>
            <person name="Guigo R."/>
            <person name="Alvarado L."/>
            <person name="Berlin A."/>
            <person name="Borenstein D."/>
            <person name="Chen Z."/>
            <person name="Engels R."/>
            <person name="Freedman E."/>
            <person name="Gellesch M."/>
            <person name="Goldberg J."/>
            <person name="Griggs A."/>
            <person name="Gujja S."/>
            <person name="Heiman D."/>
            <person name="Hepburn T."/>
            <person name="Howarth C."/>
            <person name="Jen D."/>
            <person name="Larson L."/>
            <person name="Lewis B."/>
            <person name="Mehta T."/>
            <person name="Park D."/>
            <person name="Pearson M."/>
            <person name="Roberts A."/>
            <person name="Saif S."/>
            <person name="Shenoy N."/>
            <person name="Sisk P."/>
            <person name="Stolte C."/>
            <person name="Sykes S."/>
            <person name="Walk T."/>
            <person name="White J."/>
            <person name="Yandava C."/>
            <person name="Burger G."/>
            <person name="Gray M.W."/>
            <person name="Holland P.W.H."/>
            <person name="King N."/>
            <person name="Lang F.B.F."/>
            <person name="Roger A.J."/>
            <person name="Ruiz-Trillo I."/>
            <person name="Lander E."/>
            <person name="Nusbaum C."/>
        </authorList>
    </citation>
    <scope>NUCLEOTIDE SEQUENCE [LARGE SCALE GENOMIC DNA]</scope>
    <source>
        <strain evidence="4">ATCC 38327</strain>
    </source>
</reference>
<dbReference type="EMBL" id="GG745348">
    <property type="protein sequence ID" value="KNE65832.1"/>
    <property type="molecule type" value="Genomic_DNA"/>
</dbReference>
<organism evidence="3 4">
    <name type="scientific">Allomyces macrogynus (strain ATCC 38327)</name>
    <name type="common">Allomyces javanicus var. macrogynus</name>
    <dbReference type="NCBI Taxonomy" id="578462"/>
    <lineage>
        <taxon>Eukaryota</taxon>
        <taxon>Fungi</taxon>
        <taxon>Fungi incertae sedis</taxon>
        <taxon>Blastocladiomycota</taxon>
        <taxon>Blastocladiomycetes</taxon>
        <taxon>Blastocladiales</taxon>
        <taxon>Blastocladiaceae</taxon>
        <taxon>Allomyces</taxon>
    </lineage>
</organism>
<reference evidence="3 4" key="1">
    <citation type="submission" date="2009-11" db="EMBL/GenBank/DDBJ databases">
        <title>Annotation of Allomyces macrogynus ATCC 38327.</title>
        <authorList>
            <consortium name="The Broad Institute Genome Sequencing Platform"/>
            <person name="Russ C."/>
            <person name="Cuomo C."/>
            <person name="Burger G."/>
            <person name="Gray M.W."/>
            <person name="Holland P.W.H."/>
            <person name="King N."/>
            <person name="Lang F.B.F."/>
            <person name="Roger A.J."/>
            <person name="Ruiz-Trillo I."/>
            <person name="Young S.K."/>
            <person name="Zeng Q."/>
            <person name="Gargeya S."/>
            <person name="Fitzgerald M."/>
            <person name="Haas B."/>
            <person name="Abouelleil A."/>
            <person name="Alvarado L."/>
            <person name="Arachchi H.M."/>
            <person name="Berlin A."/>
            <person name="Chapman S.B."/>
            <person name="Gearin G."/>
            <person name="Goldberg J."/>
            <person name="Griggs A."/>
            <person name="Gujja S."/>
            <person name="Hansen M."/>
            <person name="Heiman D."/>
            <person name="Howarth C."/>
            <person name="Larimer J."/>
            <person name="Lui A."/>
            <person name="MacDonald P.J.P."/>
            <person name="McCowen C."/>
            <person name="Montmayeur A."/>
            <person name="Murphy C."/>
            <person name="Neiman D."/>
            <person name="Pearson M."/>
            <person name="Priest M."/>
            <person name="Roberts A."/>
            <person name="Saif S."/>
            <person name="Shea T."/>
            <person name="Sisk P."/>
            <person name="Stolte C."/>
            <person name="Sykes S."/>
            <person name="Wortman J."/>
            <person name="Nusbaum C."/>
            <person name="Birren B."/>
        </authorList>
    </citation>
    <scope>NUCLEOTIDE SEQUENCE [LARGE SCALE GENOMIC DNA]</scope>
    <source>
        <strain evidence="3 4">ATCC 38327</strain>
    </source>
</reference>
<evidence type="ECO:0000313" key="4">
    <source>
        <dbReference type="Proteomes" id="UP000054350"/>
    </source>
</evidence>
<keyword evidence="1" id="KW-0812">Transmembrane</keyword>
<proteinExistence type="predicted"/>
<feature type="transmembrane region" description="Helical" evidence="1">
    <location>
        <begin position="107"/>
        <end position="126"/>
    </location>
</feature>
<feature type="transmembrane region" description="Helical" evidence="1">
    <location>
        <begin position="59"/>
        <end position="78"/>
    </location>
</feature>
<keyword evidence="1" id="KW-1133">Transmembrane helix</keyword>
<keyword evidence="1" id="KW-0472">Membrane</keyword>
<dbReference type="AlphaFoldDB" id="A0A0L0STI3"/>
<feature type="domain" description="DUF1746" evidence="2">
    <location>
        <begin position="20"/>
        <end position="122"/>
    </location>
</feature>
<evidence type="ECO:0000256" key="1">
    <source>
        <dbReference type="SAM" id="Phobius"/>
    </source>
</evidence>
<accession>A0A0L0STI3</accession>
<evidence type="ECO:0000313" key="3">
    <source>
        <dbReference type="EMBL" id="KNE65832.1"/>
    </source>
</evidence>